<comment type="caution">
    <text evidence="1">The sequence shown here is derived from an EMBL/GenBank/DDBJ whole genome shotgun (WGS) entry which is preliminary data.</text>
</comment>
<proteinExistence type="predicted"/>
<dbReference type="EMBL" id="JBFTWV010000224">
    <property type="protein sequence ID" value="KAL2783605.1"/>
    <property type="molecule type" value="Genomic_DNA"/>
</dbReference>
<evidence type="ECO:0000313" key="2">
    <source>
        <dbReference type="Proteomes" id="UP001610563"/>
    </source>
</evidence>
<keyword evidence="2" id="KW-1185">Reference proteome</keyword>
<sequence>MVLTDPSAKYHTDPWEGLSSGFPDPDTSDPTISILDLRDRHDLSPPAAFEPLRRTLLDQIQISREQRMQQGLFFSAQRLNHLWNRTLCGGQLVTPEARIDCLQIAQEKLPVDPSLGHRLAEFLAYTSRAGCPSHDIHIVVASALLTDAVETSPPAKLH</sequence>
<accession>A0ABR4FK38</accession>
<protein>
    <submittedName>
        <fullName evidence="1">Uncharacterized protein</fullName>
    </submittedName>
</protein>
<reference evidence="1 2" key="1">
    <citation type="submission" date="2024-07" db="EMBL/GenBank/DDBJ databases">
        <title>Section-level genome sequencing and comparative genomics of Aspergillus sections Usti and Cavernicolus.</title>
        <authorList>
            <consortium name="Lawrence Berkeley National Laboratory"/>
            <person name="Nybo J.L."/>
            <person name="Vesth T.C."/>
            <person name="Theobald S."/>
            <person name="Frisvad J.C."/>
            <person name="Larsen T.O."/>
            <person name="Kjaerboelling I."/>
            <person name="Rothschild-Mancinelli K."/>
            <person name="Lyhne E.K."/>
            <person name="Kogle M.E."/>
            <person name="Barry K."/>
            <person name="Clum A."/>
            <person name="Na H."/>
            <person name="Ledsgaard L."/>
            <person name="Lin J."/>
            <person name="Lipzen A."/>
            <person name="Kuo A."/>
            <person name="Riley R."/>
            <person name="Mondo S."/>
            <person name="Labutti K."/>
            <person name="Haridas S."/>
            <person name="Pangalinan J."/>
            <person name="Salamov A.A."/>
            <person name="Simmons B.A."/>
            <person name="Magnuson J.K."/>
            <person name="Chen J."/>
            <person name="Drula E."/>
            <person name="Henrissat B."/>
            <person name="Wiebenga A."/>
            <person name="Lubbers R.J."/>
            <person name="Gomes A.C."/>
            <person name="Makela M.R."/>
            <person name="Stajich J."/>
            <person name="Grigoriev I.V."/>
            <person name="Mortensen U.H."/>
            <person name="De Vries R.P."/>
            <person name="Baker S.E."/>
            <person name="Andersen M.R."/>
        </authorList>
    </citation>
    <scope>NUCLEOTIDE SEQUENCE [LARGE SCALE GENOMIC DNA]</scope>
    <source>
        <strain evidence="1 2">CBS 209.92</strain>
    </source>
</reference>
<name>A0ABR4FK38_9EURO</name>
<organism evidence="1 2">
    <name type="scientific">Aspergillus keveii</name>
    <dbReference type="NCBI Taxonomy" id="714993"/>
    <lineage>
        <taxon>Eukaryota</taxon>
        <taxon>Fungi</taxon>
        <taxon>Dikarya</taxon>
        <taxon>Ascomycota</taxon>
        <taxon>Pezizomycotina</taxon>
        <taxon>Eurotiomycetes</taxon>
        <taxon>Eurotiomycetidae</taxon>
        <taxon>Eurotiales</taxon>
        <taxon>Aspergillaceae</taxon>
        <taxon>Aspergillus</taxon>
        <taxon>Aspergillus subgen. Nidulantes</taxon>
    </lineage>
</organism>
<gene>
    <name evidence="1" type="ORF">BJX66DRAFT_344781</name>
</gene>
<evidence type="ECO:0000313" key="1">
    <source>
        <dbReference type="EMBL" id="KAL2783605.1"/>
    </source>
</evidence>
<dbReference type="Proteomes" id="UP001610563">
    <property type="component" value="Unassembled WGS sequence"/>
</dbReference>